<feature type="binding site" evidence="1">
    <location>
        <position position="108"/>
    </location>
    <ligand>
        <name>Zn(2+)</name>
        <dbReference type="ChEBI" id="CHEBI:29105"/>
    </ligand>
</feature>
<dbReference type="EC" id="3.5.1.23" evidence="2"/>
<dbReference type="GO" id="GO:0042759">
    <property type="term" value="P:long-chain fatty acid biosynthetic process"/>
    <property type="evidence" value="ECO:0007669"/>
    <property type="project" value="TreeGrafter"/>
</dbReference>
<dbReference type="Proteomes" id="UP000753961">
    <property type="component" value="Unassembled WGS sequence"/>
</dbReference>
<keyword evidence="1" id="KW-0479">Metal-binding</keyword>
<keyword evidence="1" id="KW-0862">Zinc</keyword>
<dbReference type="RefSeq" id="WP_222578719.1">
    <property type="nucleotide sequence ID" value="NZ_JAHVHU010000004.1"/>
</dbReference>
<feature type="binding site" evidence="1">
    <location>
        <position position="219"/>
    </location>
    <ligand>
        <name>Zn(2+)</name>
        <dbReference type="ChEBI" id="CHEBI:29105"/>
    </ligand>
</feature>
<dbReference type="EMBL" id="JAHVHU010000004">
    <property type="protein sequence ID" value="MBY5957196.1"/>
    <property type="molecule type" value="Genomic_DNA"/>
</dbReference>
<dbReference type="Pfam" id="PF04734">
    <property type="entry name" value="Ceramidase_alk"/>
    <property type="match status" value="1"/>
</dbReference>
<comment type="catalytic activity">
    <reaction evidence="2">
        <text>an N-acylsphing-4-enine + H2O = sphing-4-enine + a fatty acid</text>
        <dbReference type="Rhea" id="RHEA:20856"/>
        <dbReference type="ChEBI" id="CHEBI:15377"/>
        <dbReference type="ChEBI" id="CHEBI:28868"/>
        <dbReference type="ChEBI" id="CHEBI:52639"/>
        <dbReference type="ChEBI" id="CHEBI:57756"/>
        <dbReference type="EC" id="3.5.1.23"/>
    </reaction>
</comment>
<dbReference type="GO" id="GO:0046512">
    <property type="term" value="P:sphingosine biosynthetic process"/>
    <property type="evidence" value="ECO:0007669"/>
    <property type="project" value="TreeGrafter"/>
</dbReference>
<keyword evidence="2" id="KW-0746">Sphingolipid metabolism</keyword>
<organism evidence="4 5">
    <name type="scientific">Membranihabitans marinus</name>
    <dbReference type="NCBI Taxonomy" id="1227546"/>
    <lineage>
        <taxon>Bacteria</taxon>
        <taxon>Pseudomonadati</taxon>
        <taxon>Bacteroidota</taxon>
        <taxon>Saprospiria</taxon>
        <taxon>Saprospirales</taxon>
        <taxon>Saprospiraceae</taxon>
        <taxon>Membranihabitans</taxon>
    </lineage>
</organism>
<evidence type="ECO:0000256" key="1">
    <source>
        <dbReference type="PIRSR" id="PIRSR606823-2"/>
    </source>
</evidence>
<dbReference type="InterPro" id="IPR006823">
    <property type="entry name" value="Ceramidase_alk"/>
</dbReference>
<evidence type="ECO:0000256" key="2">
    <source>
        <dbReference type="RuleBase" id="RU366019"/>
    </source>
</evidence>
<evidence type="ECO:0000313" key="5">
    <source>
        <dbReference type="Proteomes" id="UP000753961"/>
    </source>
</evidence>
<dbReference type="GO" id="GO:0046872">
    <property type="term" value="F:metal ion binding"/>
    <property type="evidence" value="ECO:0007669"/>
    <property type="project" value="UniProtKB-KW"/>
</dbReference>
<protein>
    <recommendedName>
        <fullName evidence="2">Neutral ceramidase</fullName>
        <ecNumber evidence="2">3.5.1.23</ecNumber>
    </recommendedName>
</protein>
<evidence type="ECO:0000313" key="4">
    <source>
        <dbReference type="EMBL" id="MBY5957196.1"/>
    </source>
</evidence>
<dbReference type="PANTHER" id="PTHR12670">
    <property type="entry name" value="CERAMIDASE"/>
    <property type="match status" value="1"/>
</dbReference>
<dbReference type="GO" id="GO:0046514">
    <property type="term" value="P:ceramide catabolic process"/>
    <property type="evidence" value="ECO:0007669"/>
    <property type="project" value="InterPro"/>
</dbReference>
<keyword evidence="2" id="KW-0378">Hydrolase</keyword>
<sequence length="437" mass="48887">MTNKIKSIMWVLFLPTFLYSSDFRVGVTKVNITPNTSQNLIGYGPRDSKGVLDSIYHRIVVLEDGIDRFALVSSDLAAISPATYQNAAKRIKSLYDVNEQDLWWTNTHTHSAPEVGSAGVIPYFLGERYEHEYDRAYTKFVEDMLVKGIGLAIEKLELAKLGVGWGYSRANINRRARGIDDKTFLGENPDGPIDRKIGLIRFENEIGKPIVLISNYPIHGTVLSISDLRISGDVPGVVSNYVEEKIGAPLLFINGAEGNIAPRFSISINNSGNKEKFLNQFKRLLGDKILEANENIISTTENVKFRTRQIVIETPLKNGLDANAWPEDMDSYLRINSAGEGIIRMPINFLMINKDLAIWSAPLELFCEISNEIRAHSPFPYTFYYGIANGTLGYLPTEAEFKLGGYEPGVSPFSVKAGDHLIKEVSNVLEEEDRIRD</sequence>
<accession>A0A953HVB5</accession>
<keyword evidence="2" id="KW-0443">Lipid metabolism</keyword>
<name>A0A953HVB5_9BACT</name>
<comment type="similarity">
    <text evidence="2">Belongs to the neutral ceramidase family.</text>
</comment>
<comment type="cofactor">
    <cofactor evidence="1">
        <name>Zn(2+)</name>
        <dbReference type="ChEBI" id="CHEBI:29105"/>
    </cofactor>
    <text evidence="1">Binds 1 zinc ion per subunit.</text>
</comment>
<dbReference type="GO" id="GO:0005576">
    <property type="term" value="C:extracellular region"/>
    <property type="evidence" value="ECO:0007669"/>
    <property type="project" value="TreeGrafter"/>
</dbReference>
<comment type="caution">
    <text evidence="4">The sequence shown here is derived from an EMBL/GenBank/DDBJ whole genome shotgun (WGS) entry which is preliminary data.</text>
</comment>
<proteinExistence type="inferred from homology"/>
<gene>
    <name evidence="4" type="ORF">KUV50_03550</name>
</gene>
<dbReference type="AlphaFoldDB" id="A0A953HVB5"/>
<evidence type="ECO:0000259" key="3">
    <source>
        <dbReference type="Pfam" id="PF04734"/>
    </source>
</evidence>
<dbReference type="PANTHER" id="PTHR12670:SF1">
    <property type="entry name" value="NEUTRAL CERAMIDASE"/>
    <property type="match status" value="1"/>
</dbReference>
<reference evidence="4" key="1">
    <citation type="submission" date="2021-06" db="EMBL/GenBank/DDBJ databases">
        <title>44 bacteria genomes isolated from Dapeng, Shenzhen.</title>
        <authorList>
            <person name="Zheng W."/>
            <person name="Yu S."/>
            <person name="Huang Y."/>
        </authorList>
    </citation>
    <scope>NUCLEOTIDE SEQUENCE</scope>
    <source>
        <strain evidence="4">DP5N28-2</strain>
    </source>
</reference>
<dbReference type="InterPro" id="IPR031329">
    <property type="entry name" value="NEUT/ALK_ceramidase_N"/>
</dbReference>
<dbReference type="GO" id="GO:0017040">
    <property type="term" value="F:N-acylsphingosine amidohydrolase activity"/>
    <property type="evidence" value="ECO:0007669"/>
    <property type="project" value="UniProtKB-UniRule"/>
</dbReference>
<dbReference type="GO" id="GO:0016020">
    <property type="term" value="C:membrane"/>
    <property type="evidence" value="ECO:0007669"/>
    <property type="project" value="GOC"/>
</dbReference>
<feature type="domain" description="Neutral/alkaline non-lysosomal ceramidase N-terminal" evidence="3">
    <location>
        <begin position="23"/>
        <end position="246"/>
    </location>
</feature>
<keyword evidence="5" id="KW-1185">Reference proteome</keyword>